<protein>
    <recommendedName>
        <fullName evidence="3">Cupin domain-containing protein</fullName>
    </recommendedName>
</protein>
<accession>A0ABN8JDM8</accession>
<reference evidence="1 2" key="1">
    <citation type="submission" date="2022-03" db="EMBL/GenBank/DDBJ databases">
        <authorList>
            <person name="Brunel B."/>
        </authorList>
    </citation>
    <scope>NUCLEOTIDE SEQUENCE [LARGE SCALE GENOMIC DNA]</scope>
    <source>
        <strain evidence="1">STM5069sample</strain>
    </source>
</reference>
<dbReference type="Gene3D" id="2.60.120.10">
    <property type="entry name" value="Jelly Rolls"/>
    <property type="match status" value="1"/>
</dbReference>
<dbReference type="RefSeq" id="WP_254016775.1">
    <property type="nucleotide sequence ID" value="NZ_CAKXZT010000035.1"/>
</dbReference>
<dbReference type="SUPFAM" id="SSF51182">
    <property type="entry name" value="RmlC-like cupins"/>
    <property type="match status" value="1"/>
</dbReference>
<dbReference type="InterPro" id="IPR014710">
    <property type="entry name" value="RmlC-like_jellyroll"/>
</dbReference>
<gene>
    <name evidence="1" type="ORF">MES5069_130097</name>
</gene>
<dbReference type="EMBL" id="CAKXZT010000035">
    <property type="protein sequence ID" value="CAH2396186.1"/>
    <property type="molecule type" value="Genomic_DNA"/>
</dbReference>
<proteinExistence type="predicted"/>
<evidence type="ECO:0008006" key="3">
    <source>
        <dbReference type="Google" id="ProtNLM"/>
    </source>
</evidence>
<dbReference type="Proteomes" id="UP001153050">
    <property type="component" value="Unassembled WGS sequence"/>
</dbReference>
<comment type="caution">
    <text evidence="1">The sequence shown here is derived from an EMBL/GenBank/DDBJ whole genome shotgun (WGS) entry which is preliminary data.</text>
</comment>
<name>A0ABN8JDM8_9HYPH</name>
<dbReference type="InterPro" id="IPR011051">
    <property type="entry name" value="RmlC_Cupin_sf"/>
</dbReference>
<organism evidence="1 2">
    <name type="scientific">Mesorhizobium escarrei</name>
    <dbReference type="NCBI Taxonomy" id="666018"/>
    <lineage>
        <taxon>Bacteria</taxon>
        <taxon>Pseudomonadati</taxon>
        <taxon>Pseudomonadota</taxon>
        <taxon>Alphaproteobacteria</taxon>
        <taxon>Hyphomicrobiales</taxon>
        <taxon>Phyllobacteriaceae</taxon>
        <taxon>Mesorhizobium</taxon>
    </lineage>
</organism>
<sequence>MHITRFEVAPVYQTAGHDHMTMVRLQGREAGPADQLWLGVSTIRPGGGTTLDASPAEKFYVVLAGQVLVSNGTEEVVAMGFMPLCAWRG</sequence>
<evidence type="ECO:0000313" key="2">
    <source>
        <dbReference type="Proteomes" id="UP001153050"/>
    </source>
</evidence>
<keyword evidence="2" id="KW-1185">Reference proteome</keyword>
<evidence type="ECO:0000313" key="1">
    <source>
        <dbReference type="EMBL" id="CAH2396186.1"/>
    </source>
</evidence>